<dbReference type="PANTHER" id="PTHR43792">
    <property type="entry name" value="GNAT FAMILY, PUTATIVE (AFU_ORTHOLOGUE AFUA_3G00765)-RELATED-RELATED"/>
    <property type="match status" value="1"/>
</dbReference>
<keyword evidence="2" id="KW-0808">Transferase</keyword>
<dbReference type="AlphaFoldDB" id="A0A1H8M4A2"/>
<dbReference type="Pfam" id="PF13302">
    <property type="entry name" value="Acetyltransf_3"/>
    <property type="match status" value="1"/>
</dbReference>
<accession>A0A1H8M4A2</accession>
<dbReference type="PANTHER" id="PTHR43792:SF1">
    <property type="entry name" value="N-ACETYLTRANSFERASE DOMAIN-CONTAINING PROTEIN"/>
    <property type="match status" value="1"/>
</dbReference>
<reference evidence="3" key="1">
    <citation type="submission" date="2016-10" db="EMBL/GenBank/DDBJ databases">
        <authorList>
            <person name="Varghese N."/>
            <person name="Submissions S."/>
        </authorList>
    </citation>
    <scope>NUCLEOTIDE SEQUENCE [LARGE SCALE GENOMIC DNA]</scope>
    <source>
        <strain evidence="3">CGMCC 1.8704</strain>
    </source>
</reference>
<organism evidence="2 3">
    <name type="scientific">Flavobacterium sinopsychrotolerans</name>
    <dbReference type="NCBI Taxonomy" id="604089"/>
    <lineage>
        <taxon>Bacteria</taxon>
        <taxon>Pseudomonadati</taxon>
        <taxon>Bacteroidota</taxon>
        <taxon>Flavobacteriia</taxon>
        <taxon>Flavobacteriales</taxon>
        <taxon>Flavobacteriaceae</taxon>
        <taxon>Flavobacterium</taxon>
    </lineage>
</organism>
<name>A0A1H8M4A2_9FLAO</name>
<dbReference type="Gene3D" id="3.40.630.30">
    <property type="match status" value="1"/>
</dbReference>
<evidence type="ECO:0000259" key="1">
    <source>
        <dbReference type="PROSITE" id="PS51186"/>
    </source>
</evidence>
<dbReference type="SUPFAM" id="SSF55729">
    <property type="entry name" value="Acyl-CoA N-acyltransferases (Nat)"/>
    <property type="match status" value="1"/>
</dbReference>
<sequence length="179" mass="20523">MNTLILKTARLILRPITLLDLDYIHELHSLKETDEFNTLGIPENIEETKQVLEKWIFENNKDLTTHFTFAIELNTGNQIIGLIGINLGKLKYKNAEVWFKFHKDHWNKGYATESLKEILRFGFNELNLHRIEAGCAVGNVGSIHVLEKTGMTREAHTRKLLPLSSGWSDNYGYAILATD</sequence>
<dbReference type="GO" id="GO:0016747">
    <property type="term" value="F:acyltransferase activity, transferring groups other than amino-acyl groups"/>
    <property type="evidence" value="ECO:0007669"/>
    <property type="project" value="InterPro"/>
</dbReference>
<dbReference type="EMBL" id="FODN01000003">
    <property type="protein sequence ID" value="SEO12212.1"/>
    <property type="molecule type" value="Genomic_DNA"/>
</dbReference>
<protein>
    <submittedName>
        <fullName evidence="2">Protein N-acetyltransferase, RimJ/RimL family</fullName>
    </submittedName>
</protein>
<evidence type="ECO:0000313" key="3">
    <source>
        <dbReference type="Proteomes" id="UP000198657"/>
    </source>
</evidence>
<feature type="domain" description="N-acetyltransferase" evidence="1">
    <location>
        <begin position="11"/>
        <end position="178"/>
    </location>
</feature>
<gene>
    <name evidence="2" type="ORF">SAMN04487942_1820</name>
</gene>
<evidence type="ECO:0000313" key="2">
    <source>
        <dbReference type="EMBL" id="SEO12212.1"/>
    </source>
</evidence>
<dbReference type="OrthoDB" id="9811523at2"/>
<dbReference type="Proteomes" id="UP000198657">
    <property type="component" value="Unassembled WGS sequence"/>
</dbReference>
<dbReference type="RefSeq" id="WP_091169601.1">
    <property type="nucleotide sequence ID" value="NZ_CBCSFM010000005.1"/>
</dbReference>
<dbReference type="InterPro" id="IPR051531">
    <property type="entry name" value="N-acetyltransferase"/>
</dbReference>
<dbReference type="PROSITE" id="PS51186">
    <property type="entry name" value="GNAT"/>
    <property type="match status" value="1"/>
</dbReference>
<dbReference type="InterPro" id="IPR000182">
    <property type="entry name" value="GNAT_dom"/>
</dbReference>
<proteinExistence type="predicted"/>
<keyword evidence="3" id="KW-1185">Reference proteome</keyword>
<dbReference type="InterPro" id="IPR016181">
    <property type="entry name" value="Acyl_CoA_acyltransferase"/>
</dbReference>
<dbReference type="STRING" id="604089.SAMN04487942_1820"/>